<keyword evidence="2" id="KW-1185">Reference proteome</keyword>
<protein>
    <submittedName>
        <fullName evidence="1">Uncharacterized protein</fullName>
    </submittedName>
</protein>
<proteinExistence type="predicted"/>
<evidence type="ECO:0000313" key="1">
    <source>
        <dbReference type="EMBL" id="APJ38153.1"/>
    </source>
</evidence>
<dbReference type="AlphaFoldDB" id="A0A1L4FRB8"/>
<organism evidence="1 2">
    <name type="scientific">Mycoplasmopsis pullorum</name>
    <dbReference type="NCBI Taxonomy" id="48003"/>
    <lineage>
        <taxon>Bacteria</taxon>
        <taxon>Bacillati</taxon>
        <taxon>Mycoplasmatota</taxon>
        <taxon>Mycoplasmoidales</taxon>
        <taxon>Metamycoplasmataceae</taxon>
        <taxon>Mycoplasmopsis</taxon>
    </lineage>
</organism>
<gene>
    <name evidence="1" type="ORF">BLA55_00385</name>
</gene>
<accession>A0A1L4FRB8</accession>
<dbReference type="RefSeq" id="WP_073372158.1">
    <property type="nucleotide sequence ID" value="NZ_CP017813.1"/>
</dbReference>
<dbReference type="Proteomes" id="UP000184322">
    <property type="component" value="Chromosome"/>
</dbReference>
<evidence type="ECO:0000313" key="2">
    <source>
        <dbReference type="Proteomes" id="UP000184322"/>
    </source>
</evidence>
<dbReference type="EMBL" id="CP017813">
    <property type="protein sequence ID" value="APJ38153.1"/>
    <property type="molecule type" value="Genomic_DNA"/>
</dbReference>
<reference evidence="2" key="1">
    <citation type="submission" date="2016-10" db="EMBL/GenBank/DDBJ databases">
        <authorList>
            <person name="Beylefeld A."/>
            <person name="Abolnik C."/>
        </authorList>
    </citation>
    <scope>NUCLEOTIDE SEQUENCE [LARGE SCALE GENOMIC DNA]</scope>
    <source>
        <strain evidence="2">B359_6</strain>
    </source>
</reference>
<dbReference type="KEGG" id="mpul:BLA55_00385"/>
<sequence length="136" mass="16144">MNLKFTDKIEYKKHYIPTKSVEKVLDILDEIALLIKSTKNENNVVLISIRMVDFSEKDINVYFLSKISDFIKSVFHAKAINTAITKNKEKYENIYFEIIFDKEAFDYLKTKKYKFITNSKNVTFSYEKNNEVKSKE</sequence>
<name>A0A1L4FRB8_9BACT</name>